<accession>A0ABU0WFK6</accession>
<feature type="region of interest" description="Disordered" evidence="4">
    <location>
        <begin position="306"/>
        <end position="327"/>
    </location>
</feature>
<reference evidence="6 7" key="1">
    <citation type="submission" date="2023-06" db="EMBL/GenBank/DDBJ databases">
        <title>Azospirillum isscasensis sp.nov, a bacterium isolated from rhizosphere soil of rice.</title>
        <authorList>
            <person name="Wang H."/>
        </authorList>
    </citation>
    <scope>NUCLEOTIDE SEQUENCE [LARGE SCALE GENOMIC DNA]</scope>
    <source>
        <strain evidence="6 7">C340-1</strain>
    </source>
</reference>
<name>A0ABU0WFK6_9PROT</name>
<keyword evidence="3 6" id="KW-0808">Transferase</keyword>
<dbReference type="InterPro" id="IPR001173">
    <property type="entry name" value="Glyco_trans_2-like"/>
</dbReference>
<evidence type="ECO:0000256" key="4">
    <source>
        <dbReference type="SAM" id="MobiDB-lite"/>
    </source>
</evidence>
<dbReference type="EMBL" id="JAUJFI010000035">
    <property type="protein sequence ID" value="MDQ2102990.1"/>
    <property type="molecule type" value="Genomic_DNA"/>
</dbReference>
<dbReference type="GO" id="GO:0016757">
    <property type="term" value="F:glycosyltransferase activity"/>
    <property type="evidence" value="ECO:0007669"/>
    <property type="project" value="UniProtKB-KW"/>
</dbReference>
<evidence type="ECO:0000313" key="6">
    <source>
        <dbReference type="EMBL" id="MDQ2102990.1"/>
    </source>
</evidence>
<organism evidence="6 7">
    <name type="scientific">Azospirillum isscasi</name>
    <dbReference type="NCBI Taxonomy" id="3053926"/>
    <lineage>
        <taxon>Bacteria</taxon>
        <taxon>Pseudomonadati</taxon>
        <taxon>Pseudomonadota</taxon>
        <taxon>Alphaproteobacteria</taxon>
        <taxon>Rhodospirillales</taxon>
        <taxon>Azospirillaceae</taxon>
        <taxon>Azospirillum</taxon>
    </lineage>
</organism>
<evidence type="ECO:0000259" key="5">
    <source>
        <dbReference type="Pfam" id="PF00535"/>
    </source>
</evidence>
<dbReference type="PANTHER" id="PTHR43179:SF12">
    <property type="entry name" value="GALACTOFURANOSYLTRANSFERASE GLFT2"/>
    <property type="match status" value="1"/>
</dbReference>
<keyword evidence="7" id="KW-1185">Reference proteome</keyword>
<dbReference type="InterPro" id="IPR029044">
    <property type="entry name" value="Nucleotide-diphossugar_trans"/>
</dbReference>
<proteinExistence type="inferred from homology"/>
<dbReference type="PANTHER" id="PTHR43179">
    <property type="entry name" value="RHAMNOSYLTRANSFERASE WBBL"/>
    <property type="match status" value="1"/>
</dbReference>
<feature type="domain" description="Glycosyltransferase 2-like" evidence="5">
    <location>
        <begin position="17"/>
        <end position="155"/>
    </location>
</feature>
<dbReference type="EC" id="2.4.-.-" evidence="6"/>
<evidence type="ECO:0000256" key="2">
    <source>
        <dbReference type="ARBA" id="ARBA00022676"/>
    </source>
</evidence>
<dbReference type="Gene3D" id="3.90.550.10">
    <property type="entry name" value="Spore Coat Polysaccharide Biosynthesis Protein SpsA, Chain A"/>
    <property type="match status" value="1"/>
</dbReference>
<keyword evidence="2 6" id="KW-0328">Glycosyltransferase</keyword>
<comment type="caution">
    <text evidence="6">The sequence shown here is derived from an EMBL/GenBank/DDBJ whole genome shotgun (WGS) entry which is preliminary data.</text>
</comment>
<gene>
    <name evidence="6" type="ORF">QSG27_09825</name>
</gene>
<comment type="similarity">
    <text evidence="1">Belongs to the glycosyltransferase 2 family.</text>
</comment>
<dbReference type="SUPFAM" id="SSF53448">
    <property type="entry name" value="Nucleotide-diphospho-sugar transferases"/>
    <property type="match status" value="1"/>
</dbReference>
<sequence length="327" mass="35702">MAQEAPSADIAHGVVAIVVTHNRLPLLAACVAAILGQRPRPEQLVVVDSGSGDGTPEWLAAQREEHGGTLVVVRQANCGSAGAYHTAFETALGLGCRWIWSTDDDGIPQPGALAELLAQAERHRLDMIGPLVLAAEDRSTLAFPMQGTRDPDRLTARAVDGLAPETIALFNGTLIGRTVFERIGNVKREMFIWGDEYEFTLRARRAGLKAGTAVKAVHIHPGMSRTEHKVLGGRLGTVETMRADRAPHFFRNMGYIHANYEKAAVIPRMIAKYSAHYLLNRDVEGLRVFLANYLSGLRDDYPEELKRPPVRLPLPARPRAPSSSEVA</sequence>
<protein>
    <submittedName>
        <fullName evidence="6">Glycosyltransferase</fullName>
        <ecNumber evidence="6">2.4.-.-</ecNumber>
    </submittedName>
</protein>
<dbReference type="Proteomes" id="UP001227317">
    <property type="component" value="Unassembled WGS sequence"/>
</dbReference>
<evidence type="ECO:0000256" key="3">
    <source>
        <dbReference type="ARBA" id="ARBA00022679"/>
    </source>
</evidence>
<dbReference type="Pfam" id="PF00535">
    <property type="entry name" value="Glycos_transf_2"/>
    <property type="match status" value="1"/>
</dbReference>
<dbReference type="RefSeq" id="WP_306705591.1">
    <property type="nucleotide sequence ID" value="NZ_JAUJFI010000035.1"/>
</dbReference>
<evidence type="ECO:0000313" key="7">
    <source>
        <dbReference type="Proteomes" id="UP001227317"/>
    </source>
</evidence>
<evidence type="ECO:0000256" key="1">
    <source>
        <dbReference type="ARBA" id="ARBA00006739"/>
    </source>
</evidence>